<dbReference type="KEGG" id="hadh:FRZ61_44260"/>
<keyword evidence="3" id="KW-1185">Reference proteome</keyword>
<reference evidence="2 3" key="1">
    <citation type="submission" date="2019-08" db="EMBL/GenBank/DDBJ databases">
        <title>Hyperibacter terrae gen. nov., sp. nov. and Hyperibacter viscosus sp. nov., two new members in the family Rhodospirillaceae isolated from the rhizosphere of Hypericum perforatum.</title>
        <authorList>
            <person name="Noviana Z."/>
        </authorList>
    </citation>
    <scope>NUCLEOTIDE SEQUENCE [LARGE SCALE GENOMIC DNA]</scope>
    <source>
        <strain evidence="2 3">R5959</strain>
    </source>
</reference>
<dbReference type="EMBL" id="CP042582">
    <property type="protein sequence ID" value="QEX24485.1"/>
    <property type="molecule type" value="Genomic_DNA"/>
</dbReference>
<name>A0A5J6N6C5_9PROT</name>
<feature type="domain" description="Polysaccharide pyruvyl transferase" evidence="1">
    <location>
        <begin position="18"/>
        <end position="307"/>
    </location>
</feature>
<dbReference type="Pfam" id="PF04230">
    <property type="entry name" value="PS_pyruv_trans"/>
    <property type="match status" value="1"/>
</dbReference>
<sequence length="389" mass="43015">MAWPQVPNIVYSSTRSWNCGDDFILYGVRRLVEAVLPEHNALIYNRNPELIMGRIAHDRPVVQTIEGDKGPVTVAFNPYDLAKPFQGHWDNSVRAGFDGSVLNACIFAGTPEWIGDPVLPLIDIALAHKLPTAYLGLGSFEGTRSLSFNELSAKDRQLLERARLITVRDESAVKLLSPLPVESRPCPSLHAARARLRRSRHPLRIALCLQGANGRNNQRVELAIRDATVALFRSLASHCDCSLILHFVEELPELTALLGDAMPIRYAYDPRDYFELYADFDLSVTTRVHGAGICAALGIPSYVVSHSARSDTAKGFLSRLIDPTQESMEDLVSRITKTDVVGWSRAILDHQLADWVAMIERMSRFFASVGLTPPGNAPYGFAANGENAR</sequence>
<gene>
    <name evidence="2" type="ORF">FRZ61_44260</name>
</gene>
<dbReference type="InterPro" id="IPR007345">
    <property type="entry name" value="Polysacch_pyruvyl_Trfase"/>
</dbReference>
<dbReference type="Proteomes" id="UP000325797">
    <property type="component" value="Chromosome"/>
</dbReference>
<dbReference type="AlphaFoldDB" id="A0A5J6N6C5"/>
<evidence type="ECO:0000313" key="3">
    <source>
        <dbReference type="Proteomes" id="UP000325797"/>
    </source>
</evidence>
<evidence type="ECO:0000313" key="2">
    <source>
        <dbReference type="EMBL" id="QEX24485.1"/>
    </source>
</evidence>
<protein>
    <recommendedName>
        <fullName evidence="1">Polysaccharide pyruvyl transferase domain-containing protein</fullName>
    </recommendedName>
</protein>
<proteinExistence type="predicted"/>
<evidence type="ECO:0000259" key="1">
    <source>
        <dbReference type="Pfam" id="PF04230"/>
    </source>
</evidence>
<organism evidence="2 3">
    <name type="scientific">Hypericibacter adhaerens</name>
    <dbReference type="NCBI Taxonomy" id="2602016"/>
    <lineage>
        <taxon>Bacteria</taxon>
        <taxon>Pseudomonadati</taxon>
        <taxon>Pseudomonadota</taxon>
        <taxon>Alphaproteobacteria</taxon>
        <taxon>Rhodospirillales</taxon>
        <taxon>Dongiaceae</taxon>
        <taxon>Hypericibacter</taxon>
    </lineage>
</organism>
<accession>A0A5J6N6C5</accession>
<dbReference type="OrthoDB" id="5855849at2"/>
<dbReference type="RefSeq" id="WP_151119760.1">
    <property type="nucleotide sequence ID" value="NZ_CP042582.1"/>
</dbReference>